<feature type="active site" description="Nucleophile and sulfur donor" evidence="1">
    <location>
        <position position="173"/>
    </location>
</feature>
<gene>
    <name evidence="2" type="ORF">A3H38_02835</name>
</gene>
<dbReference type="PANTHER" id="PTHR43169:SF2">
    <property type="entry name" value="NAD_GMP SYNTHASE DOMAIN-CONTAINING PROTEIN"/>
    <property type="match status" value="1"/>
</dbReference>
<reference evidence="2 3" key="1">
    <citation type="journal article" date="2016" name="Nat. Commun.">
        <title>Thousands of microbial genomes shed light on interconnected biogeochemical processes in an aquifer system.</title>
        <authorList>
            <person name="Anantharaman K."/>
            <person name="Brown C.T."/>
            <person name="Hug L.A."/>
            <person name="Sharon I."/>
            <person name="Castelle C.J."/>
            <person name="Probst A.J."/>
            <person name="Thomas B.C."/>
            <person name="Singh A."/>
            <person name="Wilkins M.J."/>
            <person name="Karaoz U."/>
            <person name="Brodie E.L."/>
            <person name="Williams K.H."/>
            <person name="Hubbard S.S."/>
            <person name="Banfield J.F."/>
        </authorList>
    </citation>
    <scope>NUCLEOTIDE SEQUENCE [LARGE SCALE GENOMIC DNA]</scope>
</reference>
<dbReference type="Gene3D" id="3.40.50.620">
    <property type="entry name" value="HUPs"/>
    <property type="match status" value="1"/>
</dbReference>
<dbReference type="CDD" id="cd01990">
    <property type="entry name" value="LarE-like"/>
    <property type="match status" value="1"/>
</dbReference>
<sequence length="272" mass="30190">MLHKLSKLRSLLGEYKKTLIAFSGGVDSTFLLKVARDTLGENVLAVIAESPTYPSAEVAWAKKISLELGVRSLVIQTDEFSDANFVNNPKERCYYCKEELFSKLLEIAKANNLNYVLDGSNADDKSDYRPGTQAKNELGIKSPLQEIGFTKDEIRACSKDLGLPTWDKPSYACLASRIPYGTKITEAILKQVGEGEKFLRALGFSQLRVRHHGPVARIEVEPEAIADVLAGDTRDKITRKFESLGYTYVSLDLKGYRTGSMNEVIISNDSNL</sequence>
<dbReference type="InterPro" id="IPR052188">
    <property type="entry name" value="Ni-pincer_cofactor_biosynth"/>
</dbReference>
<name>A0A1F4R8M4_UNCSA</name>
<evidence type="ECO:0000256" key="1">
    <source>
        <dbReference type="PIRSR" id="PIRSR006661-1"/>
    </source>
</evidence>
<dbReference type="GO" id="GO:0016783">
    <property type="term" value="F:sulfurtransferase activity"/>
    <property type="evidence" value="ECO:0007669"/>
    <property type="project" value="InterPro"/>
</dbReference>
<proteinExistence type="predicted"/>
<comment type="caution">
    <text evidence="2">The sequence shown here is derived from an EMBL/GenBank/DDBJ whole genome shotgun (WGS) entry which is preliminary data.</text>
</comment>
<organism evidence="2 3">
    <name type="scientific">candidate division WOR-1 bacterium RIFCSPLOWO2_02_FULL_46_20</name>
    <dbReference type="NCBI Taxonomy" id="1802567"/>
    <lineage>
        <taxon>Bacteria</taxon>
        <taxon>Bacillati</taxon>
        <taxon>Saganbacteria</taxon>
    </lineage>
</organism>
<evidence type="ECO:0000313" key="3">
    <source>
        <dbReference type="Proteomes" id="UP000176938"/>
    </source>
</evidence>
<dbReference type="PANTHER" id="PTHR43169">
    <property type="entry name" value="EXSB FAMILY PROTEIN"/>
    <property type="match status" value="1"/>
</dbReference>
<dbReference type="SUPFAM" id="SSF52402">
    <property type="entry name" value="Adenine nucleotide alpha hydrolases-like"/>
    <property type="match status" value="1"/>
</dbReference>
<evidence type="ECO:0000313" key="2">
    <source>
        <dbReference type="EMBL" id="OGC04585.1"/>
    </source>
</evidence>
<dbReference type="NCBIfam" id="TIGR00268">
    <property type="entry name" value="ATP-dependent sacrificial sulfur transferase LarE"/>
    <property type="match status" value="1"/>
</dbReference>
<dbReference type="AlphaFoldDB" id="A0A1F4R8M4"/>
<dbReference type="Proteomes" id="UP000176938">
    <property type="component" value="Unassembled WGS sequence"/>
</dbReference>
<protein>
    <submittedName>
        <fullName evidence="2">TIGR00268 family protein</fullName>
    </submittedName>
</protein>
<dbReference type="InterPro" id="IPR014729">
    <property type="entry name" value="Rossmann-like_a/b/a_fold"/>
</dbReference>
<dbReference type="EMBL" id="METP01000048">
    <property type="protein sequence ID" value="OGC04585.1"/>
    <property type="molecule type" value="Genomic_DNA"/>
</dbReference>
<dbReference type="PIRSF" id="PIRSF006661">
    <property type="entry name" value="PP-lp_UCP006661"/>
    <property type="match status" value="1"/>
</dbReference>
<dbReference type="InterPro" id="IPR005232">
    <property type="entry name" value="LarE"/>
</dbReference>
<accession>A0A1F4R8M4</accession>